<comment type="caution">
    <text evidence="10">The sequence shown here is derived from an EMBL/GenBank/DDBJ whole genome shotgun (WGS) entry which is preliminary data.</text>
</comment>
<evidence type="ECO:0000256" key="7">
    <source>
        <dbReference type="RuleBase" id="RU363032"/>
    </source>
</evidence>
<feature type="transmembrane region" description="Helical" evidence="7">
    <location>
        <begin position="45"/>
        <end position="67"/>
    </location>
</feature>
<sequence length="312" mass="33824">MATRTGTGTGATTGPTAPAPGRTPRGGGSGPAGARRRGASAQRRNYLGGLAGWVWLLIIIVPIYWIVITSFKSQSVYFSTNPLALPGEPTLDNYRTVIEADFVRYFVNSVTVTVGATVPAVLVSFMAAFAIVRGGRGRFLRLANGVFLMGLAIPLQATIIPIYLIIIRLHLYDSLLALILPSIAFAIPLTVLILANFIRDVPNELFESMRLDGATEWGTMWRLAFPLTRPALVTVTVYQALQVWNSFLLPLVLTQSPELRVLPLALWSFQGQYSIDIPAVLASVVLTTLPILALYVLGRRQLLSGLTAGFTK</sequence>
<dbReference type="InterPro" id="IPR035906">
    <property type="entry name" value="MetI-like_sf"/>
</dbReference>
<evidence type="ECO:0000259" key="9">
    <source>
        <dbReference type="PROSITE" id="PS50928"/>
    </source>
</evidence>
<feature type="transmembrane region" description="Helical" evidence="7">
    <location>
        <begin position="144"/>
        <end position="169"/>
    </location>
</feature>
<evidence type="ECO:0000256" key="5">
    <source>
        <dbReference type="ARBA" id="ARBA00022989"/>
    </source>
</evidence>
<dbReference type="SUPFAM" id="SSF161098">
    <property type="entry name" value="MetI-like"/>
    <property type="match status" value="1"/>
</dbReference>
<reference evidence="11" key="1">
    <citation type="journal article" date="2019" name="Int. J. Syst. Evol. Microbiol.">
        <title>The Global Catalogue of Microorganisms (GCM) 10K type strain sequencing project: providing services to taxonomists for standard genome sequencing and annotation.</title>
        <authorList>
            <consortium name="The Broad Institute Genomics Platform"/>
            <consortium name="The Broad Institute Genome Sequencing Center for Infectious Disease"/>
            <person name="Wu L."/>
            <person name="Ma J."/>
        </authorList>
    </citation>
    <scope>NUCLEOTIDE SEQUENCE [LARGE SCALE GENOMIC DNA]</scope>
    <source>
        <strain evidence="11">JCM 12165</strain>
    </source>
</reference>
<keyword evidence="3" id="KW-1003">Cell membrane</keyword>
<dbReference type="EMBL" id="JBHUCP010000025">
    <property type="protein sequence ID" value="MFD1533363.1"/>
    <property type="molecule type" value="Genomic_DNA"/>
</dbReference>
<keyword evidence="2 7" id="KW-0813">Transport</keyword>
<feature type="transmembrane region" description="Helical" evidence="7">
    <location>
        <begin position="105"/>
        <end position="132"/>
    </location>
</feature>
<feature type="transmembrane region" description="Helical" evidence="7">
    <location>
        <begin position="175"/>
        <end position="198"/>
    </location>
</feature>
<feature type="domain" description="ABC transmembrane type-1" evidence="9">
    <location>
        <begin position="106"/>
        <end position="298"/>
    </location>
</feature>
<evidence type="ECO:0000256" key="2">
    <source>
        <dbReference type="ARBA" id="ARBA00022448"/>
    </source>
</evidence>
<evidence type="ECO:0000256" key="8">
    <source>
        <dbReference type="SAM" id="MobiDB-lite"/>
    </source>
</evidence>
<comment type="subcellular location">
    <subcellularLocation>
        <location evidence="1 7">Cell membrane</location>
        <topology evidence="1 7">Multi-pass membrane protein</topology>
    </subcellularLocation>
</comment>
<dbReference type="PANTHER" id="PTHR43744:SF12">
    <property type="entry name" value="ABC TRANSPORTER PERMEASE PROTEIN MG189-RELATED"/>
    <property type="match status" value="1"/>
</dbReference>
<evidence type="ECO:0000313" key="11">
    <source>
        <dbReference type="Proteomes" id="UP001597145"/>
    </source>
</evidence>
<feature type="region of interest" description="Disordered" evidence="8">
    <location>
        <begin position="1"/>
        <end position="38"/>
    </location>
</feature>
<dbReference type="Proteomes" id="UP001597145">
    <property type="component" value="Unassembled WGS sequence"/>
</dbReference>
<evidence type="ECO:0000256" key="6">
    <source>
        <dbReference type="ARBA" id="ARBA00023136"/>
    </source>
</evidence>
<feature type="transmembrane region" description="Helical" evidence="7">
    <location>
        <begin position="273"/>
        <end position="297"/>
    </location>
</feature>
<keyword evidence="6 7" id="KW-0472">Membrane</keyword>
<evidence type="ECO:0000256" key="1">
    <source>
        <dbReference type="ARBA" id="ARBA00004651"/>
    </source>
</evidence>
<dbReference type="PROSITE" id="PS50928">
    <property type="entry name" value="ABC_TM1"/>
    <property type="match status" value="1"/>
</dbReference>
<keyword evidence="5 7" id="KW-1133">Transmembrane helix</keyword>
<keyword evidence="11" id="KW-1185">Reference proteome</keyword>
<keyword evidence="4 7" id="KW-0812">Transmembrane</keyword>
<feature type="compositionally biased region" description="Low complexity" evidence="8">
    <location>
        <begin position="1"/>
        <end position="23"/>
    </location>
</feature>
<evidence type="ECO:0000313" key="10">
    <source>
        <dbReference type="EMBL" id="MFD1533363.1"/>
    </source>
</evidence>
<comment type="similarity">
    <text evidence="7">Belongs to the binding-protein-dependent transport system permease family.</text>
</comment>
<evidence type="ECO:0000256" key="3">
    <source>
        <dbReference type="ARBA" id="ARBA00022475"/>
    </source>
</evidence>
<dbReference type="RefSeq" id="WP_343985220.1">
    <property type="nucleotide sequence ID" value="NZ_BAAAJG010000026.1"/>
</dbReference>
<dbReference type="Pfam" id="PF00528">
    <property type="entry name" value="BPD_transp_1"/>
    <property type="match status" value="1"/>
</dbReference>
<dbReference type="InterPro" id="IPR000515">
    <property type="entry name" value="MetI-like"/>
</dbReference>
<name>A0ABW4FSG1_9PSEU</name>
<dbReference type="CDD" id="cd06261">
    <property type="entry name" value="TM_PBP2"/>
    <property type="match status" value="1"/>
</dbReference>
<proteinExistence type="inferred from homology"/>
<evidence type="ECO:0000256" key="4">
    <source>
        <dbReference type="ARBA" id="ARBA00022692"/>
    </source>
</evidence>
<organism evidence="10 11">
    <name type="scientific">Pseudonocardia aurantiaca</name>
    <dbReference type="NCBI Taxonomy" id="75290"/>
    <lineage>
        <taxon>Bacteria</taxon>
        <taxon>Bacillati</taxon>
        <taxon>Actinomycetota</taxon>
        <taxon>Actinomycetes</taxon>
        <taxon>Pseudonocardiales</taxon>
        <taxon>Pseudonocardiaceae</taxon>
        <taxon>Pseudonocardia</taxon>
    </lineage>
</organism>
<dbReference type="Gene3D" id="1.10.3720.10">
    <property type="entry name" value="MetI-like"/>
    <property type="match status" value="1"/>
</dbReference>
<dbReference type="PANTHER" id="PTHR43744">
    <property type="entry name" value="ABC TRANSPORTER PERMEASE PROTEIN MG189-RELATED-RELATED"/>
    <property type="match status" value="1"/>
</dbReference>
<protein>
    <submittedName>
        <fullName evidence="10">Carbohydrate ABC transporter permease</fullName>
    </submittedName>
</protein>
<accession>A0ABW4FSG1</accession>
<gene>
    <name evidence="10" type="ORF">ACFSCY_28460</name>
</gene>